<name>A0A0A8JYZ7_9HYPH</name>
<accession>A0A0A8JYZ7</accession>
<reference evidence="1 2" key="1">
    <citation type="submission" date="2014-09" db="EMBL/GenBank/DDBJ databases">
        <title>Genome sequencing of Methyloceanibacter caenitepidi Gela4.</title>
        <authorList>
            <person name="Takeuchi M."/>
            <person name="Susumu S."/>
            <person name="Kamagata Y."/>
            <person name="Oshima K."/>
            <person name="Hattori M."/>
            <person name="Iwasaki W."/>
        </authorList>
    </citation>
    <scope>NUCLEOTIDE SEQUENCE [LARGE SCALE GENOMIC DNA]</scope>
    <source>
        <strain evidence="1 2">Gela4</strain>
    </source>
</reference>
<dbReference type="STRING" id="1384459.GL4_0176"/>
<proteinExistence type="predicted"/>
<dbReference type="KEGG" id="mcg:GL4_0176"/>
<dbReference type="AlphaFoldDB" id="A0A0A8JYZ7"/>
<dbReference type="Proteomes" id="UP000031643">
    <property type="component" value="Chromosome"/>
</dbReference>
<dbReference type="HOGENOM" id="CLU_3027055_0_0_5"/>
<organism evidence="1 2">
    <name type="scientific">Methyloceanibacter caenitepidi</name>
    <dbReference type="NCBI Taxonomy" id="1384459"/>
    <lineage>
        <taxon>Bacteria</taxon>
        <taxon>Pseudomonadati</taxon>
        <taxon>Pseudomonadota</taxon>
        <taxon>Alphaproteobacteria</taxon>
        <taxon>Hyphomicrobiales</taxon>
        <taxon>Hyphomicrobiaceae</taxon>
        <taxon>Methyloceanibacter</taxon>
    </lineage>
</organism>
<gene>
    <name evidence="1" type="ORF">GL4_0176</name>
</gene>
<protein>
    <submittedName>
        <fullName evidence="1">Uncharacterized protein</fullName>
    </submittedName>
</protein>
<dbReference type="EMBL" id="AP014648">
    <property type="protein sequence ID" value="BAQ15646.1"/>
    <property type="molecule type" value="Genomic_DNA"/>
</dbReference>
<evidence type="ECO:0000313" key="1">
    <source>
        <dbReference type="EMBL" id="BAQ15646.1"/>
    </source>
</evidence>
<evidence type="ECO:0000313" key="2">
    <source>
        <dbReference type="Proteomes" id="UP000031643"/>
    </source>
</evidence>
<sequence length="55" mass="5742">MFETAKQHVQPGSFMSAAAATLFFAAGRAPDQNNDLLEAGRPGFAIFSGQTSPAI</sequence>
<keyword evidence="2" id="KW-1185">Reference proteome</keyword>